<keyword evidence="3" id="KW-1185">Reference proteome</keyword>
<accession>A0A839E1T6</accession>
<evidence type="ECO:0000313" key="3">
    <source>
        <dbReference type="Proteomes" id="UP000569329"/>
    </source>
</evidence>
<dbReference type="Pfam" id="PF12323">
    <property type="entry name" value="HTH_OrfB_IS605"/>
    <property type="match status" value="1"/>
</dbReference>
<reference evidence="2 3" key="1">
    <citation type="submission" date="2020-07" db="EMBL/GenBank/DDBJ databases">
        <title>Sequencing the genomes of 1000 actinobacteria strains.</title>
        <authorList>
            <person name="Klenk H.-P."/>
        </authorList>
    </citation>
    <scope>NUCLEOTIDE SEQUENCE [LARGE SCALE GENOMIC DNA]</scope>
    <source>
        <strain evidence="2 3">DSM 45975</strain>
    </source>
</reference>
<feature type="domain" description="Transposase putative helix-turn-helix" evidence="1">
    <location>
        <begin position="1"/>
        <end position="40"/>
    </location>
</feature>
<evidence type="ECO:0000313" key="2">
    <source>
        <dbReference type="EMBL" id="MBA8826506.1"/>
    </source>
</evidence>
<organism evidence="2 3">
    <name type="scientific">Halosaccharopolyspora lacisalsi</name>
    <dbReference type="NCBI Taxonomy" id="1000566"/>
    <lineage>
        <taxon>Bacteria</taxon>
        <taxon>Bacillati</taxon>
        <taxon>Actinomycetota</taxon>
        <taxon>Actinomycetes</taxon>
        <taxon>Pseudonocardiales</taxon>
        <taxon>Pseudonocardiaceae</taxon>
        <taxon>Halosaccharopolyspora</taxon>
    </lineage>
</organism>
<dbReference type="AlphaFoldDB" id="A0A839E1T6"/>
<evidence type="ECO:0000259" key="1">
    <source>
        <dbReference type="Pfam" id="PF12323"/>
    </source>
</evidence>
<proteinExistence type="predicted"/>
<dbReference type="InterPro" id="IPR021027">
    <property type="entry name" value="Transposase_put_HTH"/>
</dbReference>
<gene>
    <name evidence="2" type="ORF">FHX42_003882</name>
</gene>
<name>A0A839E1T6_9PSEU</name>
<dbReference type="RefSeq" id="WP_220480530.1">
    <property type="nucleotide sequence ID" value="NZ_JACGWZ010000005.1"/>
</dbReference>
<comment type="caution">
    <text evidence="2">The sequence shown here is derived from an EMBL/GenBank/DDBJ whole genome shotgun (WGS) entry which is preliminary data.</text>
</comment>
<dbReference type="Proteomes" id="UP000569329">
    <property type="component" value="Unassembled WGS sequence"/>
</dbReference>
<protein>
    <submittedName>
        <fullName evidence="2">Transposase</fullName>
    </submittedName>
</protein>
<sequence>MLQAYRFALDPSEVQIDALRSHCGAARFAFNWGLARVQAVMDQRRAERSYGVGEEQLTPSVSWSAYSLRKAWNQVKGEVAPWWGENSKEAYASGLANLATALDTWNSSRTGQRA</sequence>
<dbReference type="EMBL" id="JACGWZ010000005">
    <property type="protein sequence ID" value="MBA8826506.1"/>
    <property type="molecule type" value="Genomic_DNA"/>
</dbReference>